<evidence type="ECO:0008006" key="4">
    <source>
        <dbReference type="Google" id="ProtNLM"/>
    </source>
</evidence>
<sequence>MYESLQNFTQSMPEALQWVAIILISAIPFVESYLGTAIGVVAGLPLFVAVPAAVIGNFVSMFVLVQIAYGARRKIKGEQPPLSPRKQKIKAMFDRFGVPGVSLLGQWVLPSQITSSLMVSFGASKNAVILWQSISILLWALGFGVLAHLGVTTLLEA</sequence>
<gene>
    <name evidence="2" type="ORF">GTW58_04720</name>
</gene>
<keyword evidence="1" id="KW-0812">Transmembrane</keyword>
<feature type="transmembrane region" description="Helical" evidence="1">
    <location>
        <begin position="15"/>
        <end position="34"/>
    </location>
</feature>
<name>A0A846TY89_9MICC</name>
<feature type="transmembrane region" description="Helical" evidence="1">
    <location>
        <begin position="129"/>
        <end position="155"/>
    </location>
</feature>
<reference evidence="2 3" key="1">
    <citation type="submission" date="2020-02" db="EMBL/GenBank/DDBJ databases">
        <authorList>
            <person name="Sun Q."/>
        </authorList>
    </citation>
    <scope>NUCLEOTIDE SEQUENCE [LARGE SCALE GENOMIC DNA]</scope>
    <source>
        <strain evidence="2 3">YIM 13062</strain>
    </source>
</reference>
<dbReference type="RefSeq" id="WP_119933298.1">
    <property type="nucleotide sequence ID" value="NZ_JAAVUN010000006.1"/>
</dbReference>
<proteinExistence type="predicted"/>
<feature type="transmembrane region" description="Helical" evidence="1">
    <location>
        <begin position="92"/>
        <end position="109"/>
    </location>
</feature>
<keyword evidence="3" id="KW-1185">Reference proteome</keyword>
<evidence type="ECO:0000313" key="2">
    <source>
        <dbReference type="EMBL" id="NKE09255.1"/>
    </source>
</evidence>
<dbReference type="EMBL" id="JAAVUN010000006">
    <property type="protein sequence ID" value="NKE09255.1"/>
    <property type="molecule type" value="Genomic_DNA"/>
</dbReference>
<evidence type="ECO:0000313" key="3">
    <source>
        <dbReference type="Proteomes" id="UP000521379"/>
    </source>
</evidence>
<dbReference type="AlphaFoldDB" id="A0A846TY89"/>
<comment type="caution">
    <text evidence="2">The sequence shown here is derived from an EMBL/GenBank/DDBJ whole genome shotgun (WGS) entry which is preliminary data.</text>
</comment>
<protein>
    <recommendedName>
        <fullName evidence="4">Small multi-drug export protein</fullName>
    </recommendedName>
</protein>
<feature type="transmembrane region" description="Helical" evidence="1">
    <location>
        <begin position="46"/>
        <end position="71"/>
    </location>
</feature>
<organism evidence="2 3">
    <name type="scientific">Kocuria subflava</name>
    <dbReference type="NCBI Taxonomy" id="1736139"/>
    <lineage>
        <taxon>Bacteria</taxon>
        <taxon>Bacillati</taxon>
        <taxon>Actinomycetota</taxon>
        <taxon>Actinomycetes</taxon>
        <taxon>Micrococcales</taxon>
        <taxon>Micrococcaceae</taxon>
        <taxon>Kocuria</taxon>
    </lineage>
</organism>
<dbReference type="Proteomes" id="UP000521379">
    <property type="component" value="Unassembled WGS sequence"/>
</dbReference>
<accession>A0A846TY89</accession>
<evidence type="ECO:0000256" key="1">
    <source>
        <dbReference type="SAM" id="Phobius"/>
    </source>
</evidence>
<keyword evidence="1" id="KW-0472">Membrane</keyword>
<keyword evidence="1" id="KW-1133">Transmembrane helix</keyword>